<dbReference type="eggNOG" id="ENOG502S7F3">
    <property type="taxonomic scope" value="Eukaryota"/>
</dbReference>
<dbReference type="HOGENOM" id="CLU_1009529_0_0_1"/>
<dbReference type="Proteomes" id="UP000032141">
    <property type="component" value="Unassembled WGS sequence"/>
</dbReference>
<dbReference type="STRING" id="109376.A0A0D2ZQ21"/>
<dbReference type="EnsemblPlants" id="Bo00613s150.1">
    <property type="protein sequence ID" value="Bo00613s150.1"/>
    <property type="gene ID" value="Bo00613s150"/>
</dbReference>
<accession>A0A0D2ZQ21</accession>
<dbReference type="Gramene" id="Bo00613s150.1">
    <property type="protein sequence ID" value="Bo00613s150.1"/>
    <property type="gene ID" value="Bo00613s150"/>
</dbReference>
<name>A0A0D2ZQ21_BRAOL</name>
<organism evidence="1 2">
    <name type="scientific">Brassica oleracea var. oleracea</name>
    <dbReference type="NCBI Taxonomy" id="109376"/>
    <lineage>
        <taxon>Eukaryota</taxon>
        <taxon>Viridiplantae</taxon>
        <taxon>Streptophyta</taxon>
        <taxon>Embryophyta</taxon>
        <taxon>Tracheophyta</taxon>
        <taxon>Spermatophyta</taxon>
        <taxon>Magnoliopsida</taxon>
        <taxon>eudicotyledons</taxon>
        <taxon>Gunneridae</taxon>
        <taxon>Pentapetalae</taxon>
        <taxon>rosids</taxon>
        <taxon>malvids</taxon>
        <taxon>Brassicales</taxon>
        <taxon>Brassicaceae</taxon>
        <taxon>Brassiceae</taxon>
        <taxon>Brassica</taxon>
    </lineage>
</organism>
<reference evidence="1" key="1">
    <citation type="journal article" date="2014" name="Genome Biol.">
        <title>Transcriptome and methylome profiling reveals relics of genome dominance in the mesopolyploid Brassica oleracea.</title>
        <authorList>
            <person name="Parkin I.A."/>
            <person name="Koh C."/>
            <person name="Tang H."/>
            <person name="Robinson S.J."/>
            <person name="Kagale S."/>
            <person name="Clarke W.E."/>
            <person name="Town C.D."/>
            <person name="Nixon J."/>
            <person name="Krishnakumar V."/>
            <person name="Bidwell S.L."/>
            <person name="Denoeud F."/>
            <person name="Belcram H."/>
            <person name="Links M.G."/>
            <person name="Just J."/>
            <person name="Clarke C."/>
            <person name="Bender T."/>
            <person name="Huebert T."/>
            <person name="Mason A.S."/>
            <person name="Pires J.C."/>
            <person name="Barker G."/>
            <person name="Moore J."/>
            <person name="Walley P.G."/>
            <person name="Manoli S."/>
            <person name="Batley J."/>
            <person name="Edwards D."/>
            <person name="Nelson M.N."/>
            <person name="Wang X."/>
            <person name="Paterson A.H."/>
            <person name="King G."/>
            <person name="Bancroft I."/>
            <person name="Chalhoub B."/>
            <person name="Sharpe A.G."/>
        </authorList>
    </citation>
    <scope>NUCLEOTIDE SEQUENCE [LARGE SCALE GENOMIC DNA]</scope>
    <source>
        <strain evidence="1">cv. TO1000</strain>
    </source>
</reference>
<evidence type="ECO:0000313" key="2">
    <source>
        <dbReference type="Proteomes" id="UP000032141"/>
    </source>
</evidence>
<protein>
    <submittedName>
        <fullName evidence="1">Uncharacterized protein</fullName>
    </submittedName>
</protein>
<dbReference type="AlphaFoldDB" id="A0A0D2ZQ21"/>
<proteinExistence type="predicted"/>
<keyword evidence="2" id="KW-1185">Reference proteome</keyword>
<evidence type="ECO:0000313" key="1">
    <source>
        <dbReference type="EnsemblPlants" id="Bo00613s150.1"/>
    </source>
</evidence>
<sequence>MCKCRSHGTFPLFGLQSSHLNICYYHQDLHRRPLRPGSRPRFCSDRRALLLIEAWLLPRRPGIGRALQRHPFSGLVDSADSRIPGVRASSDSTVFRWPKGLPPATDTLIQYLLLTSARPAQFSEPILIPKLRIRFADFPYLHYSSDQRLFTLETCCGYGDLVPYKEKTTLPRTFGNISMLVCVTAFTSEEAISHASVSIGHLNLTFGSSHSASSAYQKWPTGHHHTNYPEGNFGRNQLLDGSISLSPLNPDLTIDLHVRIATDLHQSFLWLHLVRA</sequence>
<reference evidence="1" key="2">
    <citation type="submission" date="2015-06" db="UniProtKB">
        <authorList>
            <consortium name="EnsemblPlants"/>
        </authorList>
    </citation>
    <scope>IDENTIFICATION</scope>
</reference>